<sequence length="57" mass="6392">NYIRLGKKYSGPNIASVYIYLPLLSERDLLLTSLVLSNLSEQEKIIKDIAIVEEALA</sequence>
<evidence type="ECO:0000313" key="1">
    <source>
        <dbReference type="EMBL" id="KAK4031654.1"/>
    </source>
</evidence>
<gene>
    <name evidence="1" type="ORF">C8A01DRAFT_21173</name>
</gene>
<reference evidence="2" key="1">
    <citation type="journal article" date="2023" name="Mol. Phylogenet. Evol.">
        <title>Genome-scale phylogeny and comparative genomics of the fungal order Sordariales.</title>
        <authorList>
            <person name="Hensen N."/>
            <person name="Bonometti L."/>
            <person name="Westerberg I."/>
            <person name="Brannstrom I.O."/>
            <person name="Guillou S."/>
            <person name="Cros-Aarteil S."/>
            <person name="Calhoun S."/>
            <person name="Haridas S."/>
            <person name="Kuo A."/>
            <person name="Mondo S."/>
            <person name="Pangilinan J."/>
            <person name="Riley R."/>
            <person name="LaButti K."/>
            <person name="Andreopoulos B."/>
            <person name="Lipzen A."/>
            <person name="Chen C."/>
            <person name="Yan M."/>
            <person name="Daum C."/>
            <person name="Ng V."/>
            <person name="Clum A."/>
            <person name="Steindorff A."/>
            <person name="Ohm R.A."/>
            <person name="Martin F."/>
            <person name="Silar P."/>
            <person name="Natvig D.O."/>
            <person name="Lalanne C."/>
            <person name="Gautier V."/>
            <person name="Ament-Velasquez S.L."/>
            <person name="Kruys A."/>
            <person name="Hutchinson M.I."/>
            <person name="Powell A.J."/>
            <person name="Barry K."/>
            <person name="Miller A.N."/>
            <person name="Grigoriev I.V."/>
            <person name="Debuchy R."/>
            <person name="Gladieux P."/>
            <person name="Hiltunen Thoren M."/>
            <person name="Johannesson H."/>
        </authorList>
    </citation>
    <scope>NUCLEOTIDE SEQUENCE [LARGE SCALE GENOMIC DNA]</scope>
    <source>
        <strain evidence="2">CBS 284.82</strain>
    </source>
</reference>
<name>A0AAN6P4K6_9PEZI</name>
<proteinExistence type="predicted"/>
<organism evidence="1 2">
    <name type="scientific">Parachaetomium inaequale</name>
    <dbReference type="NCBI Taxonomy" id="2588326"/>
    <lineage>
        <taxon>Eukaryota</taxon>
        <taxon>Fungi</taxon>
        <taxon>Dikarya</taxon>
        <taxon>Ascomycota</taxon>
        <taxon>Pezizomycotina</taxon>
        <taxon>Sordariomycetes</taxon>
        <taxon>Sordariomycetidae</taxon>
        <taxon>Sordariales</taxon>
        <taxon>Chaetomiaceae</taxon>
        <taxon>Parachaetomium</taxon>
    </lineage>
</organism>
<dbReference type="AlphaFoldDB" id="A0AAN6P4K6"/>
<dbReference type="EMBL" id="MU854737">
    <property type="protein sequence ID" value="KAK4031654.1"/>
    <property type="molecule type" value="Genomic_DNA"/>
</dbReference>
<dbReference type="Proteomes" id="UP001303115">
    <property type="component" value="Unassembled WGS sequence"/>
</dbReference>
<protein>
    <submittedName>
        <fullName evidence="1">Uncharacterized protein</fullName>
    </submittedName>
</protein>
<keyword evidence="2" id="KW-1185">Reference proteome</keyword>
<feature type="non-terminal residue" evidence="1">
    <location>
        <position position="1"/>
    </location>
</feature>
<evidence type="ECO:0000313" key="2">
    <source>
        <dbReference type="Proteomes" id="UP001303115"/>
    </source>
</evidence>
<comment type="caution">
    <text evidence="1">The sequence shown here is derived from an EMBL/GenBank/DDBJ whole genome shotgun (WGS) entry which is preliminary data.</text>
</comment>
<accession>A0AAN6P4K6</accession>